<evidence type="ECO:0000313" key="1">
    <source>
        <dbReference type="EMBL" id="SES45391.1"/>
    </source>
</evidence>
<protein>
    <submittedName>
        <fullName evidence="1">Uncharacterized protein</fullName>
    </submittedName>
</protein>
<dbReference type="AlphaFoldDB" id="A0A1H9XH79"/>
<evidence type="ECO:0000313" key="2">
    <source>
        <dbReference type="Proteomes" id="UP000199051"/>
    </source>
</evidence>
<keyword evidence="2" id="KW-1185">Reference proteome</keyword>
<dbReference type="Proteomes" id="UP000199051">
    <property type="component" value="Unassembled WGS sequence"/>
</dbReference>
<organism evidence="1 2">
    <name type="scientific">Actinokineospora terrae</name>
    <dbReference type="NCBI Taxonomy" id="155974"/>
    <lineage>
        <taxon>Bacteria</taxon>
        <taxon>Bacillati</taxon>
        <taxon>Actinomycetota</taxon>
        <taxon>Actinomycetes</taxon>
        <taxon>Pseudonocardiales</taxon>
        <taxon>Pseudonocardiaceae</taxon>
        <taxon>Actinokineospora</taxon>
    </lineage>
</organism>
<dbReference type="EMBL" id="FOGI01000015">
    <property type="protein sequence ID" value="SES45391.1"/>
    <property type="molecule type" value="Genomic_DNA"/>
</dbReference>
<proteinExistence type="predicted"/>
<gene>
    <name evidence="1" type="ORF">SAMN04487818_11574</name>
</gene>
<sequence>MPKTVDYALMASDDASDVLPTAVVAQLELILGEQGRRVMECLETAAELLKLGADGAKGLRFAESAAFNVRVALESVVKGQTATPGGLPVIRQAWEAYQAAAAMSEASVPEARSRFDEVVRDQIERSDRSTLRDNQLLTFLVRRSGLGPLRTRQDPVGEFSKLRESASDAVHDHMGLAEAVTLFDRAVSWFVRMFMPPDAMMAKIIKLADQPWHGNEQVLELERTIVHGHHLRLFFSRVADPAWLVPLHAARLVRVPDPSELWPASGLLEGLGSTDPAAVADLLALVLVDTKTLSKSDRSSPQFEVLRVASQLGPCGYDLIAQIARQQPQHRGVQSLAAYAARKAGPSDPFVASVVQTVVTGKATDRHPHARSLLDHLVAGLTADNMDQRIRMLAGKTRSIATTLAVTLDRASLVSDLERENRLGVVLVYALARALSKATELGVSVTDQLAWINTITGEVGSRLTCRVLASGTTAHLPAMVDHIARRLASVEPTGDDRDLVVRVLALDPDPEYSGPWIDALGSPSSAIDTDERPPDDWIRGWRWASILPETVLGAWSDVLARMTSQFGTLDNSEFDKRARLWSYAGSAYSSDALGQLPVLEAADQVAAWRPDPSAGWQQNSARELARALETTVTAAPTAWAEDAVTVVDHLREPVYVLHYFLALAAQAAAVTGQAAVIFAAAEHARSQRWPPTLLGNDNFDYEPDWHNVDLATVELAAALARTNAALSGHLDTAWDWTLELISFTSTDDDPVEGRDVLHAAINNPSGRAVQAALAIADWEARNLTTIRTAFTHVLDDILELQGQRAAEYRAVLALHRLLLERLARPWLETNAAPLFATDRLGRTTLETTLTYSQPSDWFLQRFRNRLVTAAREGVDRATTWLLVGMLHQQDGYTGEALIDLLRSHPPALTSAAEHVASLVNDDNVDQEVLDTAVRFWQLLLDSDRTVVPAQVVRASGRWALVAALPNEIWAHLTHQTLNITAGAIDWPIEVAERARDSRTSVYCTRILYALLANGERWEQHHVANVAVDTLRLITADNGLIDEHFLRLRTALIERGHHDAEDTGPP</sequence>
<reference evidence="2" key="1">
    <citation type="submission" date="2016-10" db="EMBL/GenBank/DDBJ databases">
        <authorList>
            <person name="Varghese N."/>
            <person name="Submissions S."/>
        </authorList>
    </citation>
    <scope>NUCLEOTIDE SEQUENCE [LARGE SCALE GENOMIC DNA]</scope>
    <source>
        <strain evidence="2">DSM 44260</strain>
    </source>
</reference>
<name>A0A1H9XH79_9PSEU</name>
<dbReference type="STRING" id="155974.SAMN04487818_11574"/>
<accession>A0A1H9XH79</accession>